<comment type="caution">
    <text evidence="2">The sequence shown here is derived from an EMBL/GenBank/DDBJ whole genome shotgun (WGS) entry which is preliminary data.</text>
</comment>
<accession>A0AAN6NV72</accession>
<evidence type="ECO:0000313" key="3">
    <source>
        <dbReference type="Proteomes" id="UP001303222"/>
    </source>
</evidence>
<name>A0AAN6NV72_9PEZI</name>
<sequence>MVCAMVQLRASVHGVPWATAMLLGRVMIVSVECFAIAHTRQTLNYSRSQSHACRHSTQRSTPSDIRAWTFLLASSPPQTHLNPSCITWPFNV</sequence>
<keyword evidence="1" id="KW-1133">Transmembrane helix</keyword>
<keyword evidence="1" id="KW-0812">Transmembrane</keyword>
<evidence type="ECO:0000256" key="1">
    <source>
        <dbReference type="SAM" id="Phobius"/>
    </source>
</evidence>
<evidence type="ECO:0000313" key="2">
    <source>
        <dbReference type="EMBL" id="KAK3950783.1"/>
    </source>
</evidence>
<dbReference type="AlphaFoldDB" id="A0AAN6NV72"/>
<dbReference type="EMBL" id="MU859166">
    <property type="protein sequence ID" value="KAK3950783.1"/>
    <property type="molecule type" value="Genomic_DNA"/>
</dbReference>
<gene>
    <name evidence="2" type="ORF">QBC32DRAFT_345625</name>
</gene>
<reference evidence="2" key="2">
    <citation type="submission" date="2023-06" db="EMBL/GenBank/DDBJ databases">
        <authorList>
            <consortium name="Lawrence Berkeley National Laboratory"/>
            <person name="Mondo S.J."/>
            <person name="Hensen N."/>
            <person name="Bonometti L."/>
            <person name="Westerberg I."/>
            <person name="Brannstrom I.O."/>
            <person name="Guillou S."/>
            <person name="Cros-Aarteil S."/>
            <person name="Calhoun S."/>
            <person name="Haridas S."/>
            <person name="Kuo A."/>
            <person name="Pangilinan J."/>
            <person name="Riley R."/>
            <person name="Labutti K."/>
            <person name="Andreopoulos B."/>
            <person name="Lipzen A."/>
            <person name="Chen C."/>
            <person name="Yanf M."/>
            <person name="Daum C."/>
            <person name="Ng V."/>
            <person name="Clum A."/>
            <person name="Steindorff A."/>
            <person name="Ohm R."/>
            <person name="Martin F."/>
            <person name="Silar P."/>
            <person name="Natvig D."/>
            <person name="Lalanne C."/>
            <person name="Gautier V."/>
            <person name="Ament-Velasquez S.L."/>
            <person name="Kruys A."/>
            <person name="Hutchinson M.I."/>
            <person name="Powell A.J."/>
            <person name="Barry K."/>
            <person name="Miller A.N."/>
            <person name="Grigoriev I.V."/>
            <person name="Debuchy R."/>
            <person name="Gladieux P."/>
            <person name="Thoren M.H."/>
            <person name="Johannesson H."/>
        </authorList>
    </citation>
    <scope>NUCLEOTIDE SEQUENCE</scope>
    <source>
        <strain evidence="2">CBS 626.80</strain>
    </source>
</reference>
<feature type="transmembrane region" description="Helical" evidence="1">
    <location>
        <begin position="15"/>
        <end position="37"/>
    </location>
</feature>
<keyword evidence="3" id="KW-1185">Reference proteome</keyword>
<protein>
    <submittedName>
        <fullName evidence="2">Uncharacterized protein</fullName>
    </submittedName>
</protein>
<proteinExistence type="predicted"/>
<dbReference type="Proteomes" id="UP001303222">
    <property type="component" value="Unassembled WGS sequence"/>
</dbReference>
<keyword evidence="1" id="KW-0472">Membrane</keyword>
<organism evidence="2 3">
    <name type="scientific">Pseudoneurospora amorphoporcata</name>
    <dbReference type="NCBI Taxonomy" id="241081"/>
    <lineage>
        <taxon>Eukaryota</taxon>
        <taxon>Fungi</taxon>
        <taxon>Dikarya</taxon>
        <taxon>Ascomycota</taxon>
        <taxon>Pezizomycotina</taxon>
        <taxon>Sordariomycetes</taxon>
        <taxon>Sordariomycetidae</taxon>
        <taxon>Sordariales</taxon>
        <taxon>Sordariaceae</taxon>
        <taxon>Pseudoneurospora</taxon>
    </lineage>
</organism>
<reference evidence="2" key="1">
    <citation type="journal article" date="2023" name="Mol. Phylogenet. Evol.">
        <title>Genome-scale phylogeny and comparative genomics of the fungal order Sordariales.</title>
        <authorList>
            <person name="Hensen N."/>
            <person name="Bonometti L."/>
            <person name="Westerberg I."/>
            <person name="Brannstrom I.O."/>
            <person name="Guillou S."/>
            <person name="Cros-Aarteil S."/>
            <person name="Calhoun S."/>
            <person name="Haridas S."/>
            <person name="Kuo A."/>
            <person name="Mondo S."/>
            <person name="Pangilinan J."/>
            <person name="Riley R."/>
            <person name="LaButti K."/>
            <person name="Andreopoulos B."/>
            <person name="Lipzen A."/>
            <person name="Chen C."/>
            <person name="Yan M."/>
            <person name="Daum C."/>
            <person name="Ng V."/>
            <person name="Clum A."/>
            <person name="Steindorff A."/>
            <person name="Ohm R.A."/>
            <person name="Martin F."/>
            <person name="Silar P."/>
            <person name="Natvig D.O."/>
            <person name="Lalanne C."/>
            <person name="Gautier V."/>
            <person name="Ament-Velasquez S.L."/>
            <person name="Kruys A."/>
            <person name="Hutchinson M.I."/>
            <person name="Powell A.J."/>
            <person name="Barry K."/>
            <person name="Miller A.N."/>
            <person name="Grigoriev I.V."/>
            <person name="Debuchy R."/>
            <person name="Gladieux P."/>
            <person name="Hiltunen Thoren M."/>
            <person name="Johannesson H."/>
        </authorList>
    </citation>
    <scope>NUCLEOTIDE SEQUENCE</scope>
    <source>
        <strain evidence="2">CBS 626.80</strain>
    </source>
</reference>